<feature type="transmembrane region" description="Helical" evidence="6">
    <location>
        <begin position="290"/>
        <end position="311"/>
    </location>
</feature>
<organism evidence="8 9">
    <name type="scientific">Madurella fahalii</name>
    <dbReference type="NCBI Taxonomy" id="1157608"/>
    <lineage>
        <taxon>Eukaryota</taxon>
        <taxon>Fungi</taxon>
        <taxon>Dikarya</taxon>
        <taxon>Ascomycota</taxon>
        <taxon>Pezizomycotina</taxon>
        <taxon>Sordariomycetes</taxon>
        <taxon>Sordariomycetidae</taxon>
        <taxon>Sordariales</taxon>
        <taxon>Sordariales incertae sedis</taxon>
        <taxon>Madurella</taxon>
    </lineage>
</organism>
<keyword evidence="3 6" id="KW-1133">Transmembrane helix</keyword>
<comment type="subcellular location">
    <subcellularLocation>
        <location evidence="1">Membrane</location>
        <topology evidence="1">Multi-pass membrane protein</topology>
    </subcellularLocation>
</comment>
<dbReference type="Pfam" id="PF07690">
    <property type="entry name" value="MFS_1"/>
    <property type="match status" value="1"/>
</dbReference>
<feature type="transmembrane region" description="Helical" evidence="6">
    <location>
        <begin position="475"/>
        <end position="502"/>
    </location>
</feature>
<evidence type="ECO:0000256" key="2">
    <source>
        <dbReference type="ARBA" id="ARBA00022692"/>
    </source>
</evidence>
<protein>
    <submittedName>
        <fullName evidence="8">Drug/proton antiporter YHK8</fullName>
    </submittedName>
</protein>
<dbReference type="GeneID" id="98176727"/>
<dbReference type="RefSeq" id="XP_070917505.1">
    <property type="nucleotide sequence ID" value="XM_071061404.1"/>
</dbReference>
<evidence type="ECO:0000256" key="6">
    <source>
        <dbReference type="SAM" id="Phobius"/>
    </source>
</evidence>
<evidence type="ECO:0000256" key="3">
    <source>
        <dbReference type="ARBA" id="ARBA00022989"/>
    </source>
</evidence>
<dbReference type="CDD" id="cd17323">
    <property type="entry name" value="MFS_Tpo1_MDR_like"/>
    <property type="match status" value="1"/>
</dbReference>
<reference evidence="8 9" key="1">
    <citation type="submission" date="2024-09" db="EMBL/GenBank/DDBJ databases">
        <title>Itraconazole resistance in Madurella fahalii resulting from another homologue of gene encoding cytochrome P450 14-alpha sterol demethylase (CYP51).</title>
        <authorList>
            <person name="Yoshioka I."/>
            <person name="Fahal A.H."/>
            <person name="Kaneko S."/>
            <person name="Yaguchi T."/>
        </authorList>
    </citation>
    <scope>NUCLEOTIDE SEQUENCE [LARGE SCALE GENOMIC DNA]</scope>
    <source>
        <strain evidence="8 9">IFM 68171</strain>
    </source>
</reference>
<dbReference type="SUPFAM" id="SSF103473">
    <property type="entry name" value="MFS general substrate transporter"/>
    <property type="match status" value="1"/>
</dbReference>
<dbReference type="Gene3D" id="1.20.1250.20">
    <property type="entry name" value="MFS general substrate transporter like domains"/>
    <property type="match status" value="1"/>
</dbReference>
<feature type="transmembrane region" description="Helical" evidence="6">
    <location>
        <begin position="543"/>
        <end position="563"/>
    </location>
</feature>
<feature type="region of interest" description="Disordered" evidence="5">
    <location>
        <begin position="1"/>
        <end position="86"/>
    </location>
</feature>
<feature type="transmembrane region" description="Helical" evidence="6">
    <location>
        <begin position="264"/>
        <end position="284"/>
    </location>
</feature>
<dbReference type="PANTHER" id="PTHR23502">
    <property type="entry name" value="MAJOR FACILITATOR SUPERFAMILY"/>
    <property type="match status" value="1"/>
</dbReference>
<gene>
    <name evidence="8" type="ORF">MFIFM68171_05984</name>
</gene>
<dbReference type="EMBL" id="BAAFSV010000003">
    <property type="protein sequence ID" value="GAB1315774.1"/>
    <property type="molecule type" value="Genomic_DNA"/>
</dbReference>
<feature type="transmembrane region" description="Helical" evidence="6">
    <location>
        <begin position="509"/>
        <end position="531"/>
    </location>
</feature>
<keyword evidence="4 6" id="KW-0472">Membrane</keyword>
<evidence type="ECO:0000256" key="1">
    <source>
        <dbReference type="ARBA" id="ARBA00004141"/>
    </source>
</evidence>
<feature type="transmembrane region" description="Helical" evidence="6">
    <location>
        <begin position="368"/>
        <end position="392"/>
    </location>
</feature>
<dbReference type="InterPro" id="IPR036259">
    <property type="entry name" value="MFS_trans_sf"/>
</dbReference>
<feature type="domain" description="Major facilitator superfamily (MFS) profile" evidence="7">
    <location>
        <begin position="137"/>
        <end position="569"/>
    </location>
</feature>
<comment type="caution">
    <text evidence="8">The sequence shown here is derived from an EMBL/GenBank/DDBJ whole genome shotgun (WGS) entry which is preliminary data.</text>
</comment>
<accession>A0ABQ0GDC7</accession>
<feature type="transmembrane region" description="Helical" evidence="6">
    <location>
        <begin position="450"/>
        <end position="469"/>
    </location>
</feature>
<evidence type="ECO:0000313" key="8">
    <source>
        <dbReference type="EMBL" id="GAB1315774.1"/>
    </source>
</evidence>
<evidence type="ECO:0000259" key="7">
    <source>
        <dbReference type="PROSITE" id="PS50850"/>
    </source>
</evidence>
<dbReference type="PANTHER" id="PTHR23502:SF7">
    <property type="entry name" value="DRUG_PROTON ANTIPORTER YHK8-RELATED"/>
    <property type="match status" value="1"/>
</dbReference>
<feature type="compositionally biased region" description="Low complexity" evidence="5">
    <location>
        <begin position="17"/>
        <end position="36"/>
    </location>
</feature>
<dbReference type="Proteomes" id="UP001628179">
    <property type="component" value="Unassembled WGS sequence"/>
</dbReference>
<dbReference type="PROSITE" id="PS50850">
    <property type="entry name" value="MFS"/>
    <property type="match status" value="1"/>
</dbReference>
<feature type="transmembrane region" description="Helical" evidence="6">
    <location>
        <begin position="404"/>
        <end position="427"/>
    </location>
</feature>
<proteinExistence type="predicted"/>
<sequence length="579" mass="64041">MDEEKSRHSLGLGPNIPSEGETGSTSETTTKPPTENSETRSSTTKFEPIHPTPQLTSTTSRRRPSVETTSTLRRERTNNGWGVDDFEEISMGGSSIVAPYDQPDQSFEHDPYEVGWDGGDSDPLCPRSMPTWRKWLIIGITSVGSFCVTNASASYTATYAQMSPEFHASRLVATLGLSTFVLGIALGPFWSPLAEFYGRRPIYLCSFAGFIIWLIPSAVAKNIETMIVARFFQGLAGSAFLSVSGGTVGDLFTRETMLAPMAIFALAPFIGPSTGPLVGGLINMYTHWRWTHYVLLIWAGVLLVSIAVFVPETYHPVLLKRKAEQLRRATGDERWWAPIEKSTKSVSKTVAYSLLRPFQILIFEPMALVLNVYTAILLGLLYLFFGAFPLIFTTNHGFNLWQVGLTFMGLLVAMIVACLSTPIWNRIRDGLVEKRRKETGELKDEPEDQLPPVIVGGPLITGGLFWFGFTTYPEVHWIVPIIGSGVFGLGMSLAFTGIFSYLVQAYPRYAASALASNALVRCLFAAAFPLFGYQMYEGLGFQWATGLLAFLTLALMPFPFIFFKTGKRIRARSRFAMSS</sequence>
<keyword evidence="9" id="KW-1185">Reference proteome</keyword>
<dbReference type="InterPro" id="IPR011701">
    <property type="entry name" value="MFS"/>
</dbReference>
<evidence type="ECO:0000256" key="4">
    <source>
        <dbReference type="ARBA" id="ARBA00023136"/>
    </source>
</evidence>
<evidence type="ECO:0000313" key="9">
    <source>
        <dbReference type="Proteomes" id="UP001628179"/>
    </source>
</evidence>
<feature type="transmembrane region" description="Helical" evidence="6">
    <location>
        <begin position="202"/>
        <end position="219"/>
    </location>
</feature>
<dbReference type="InterPro" id="IPR020846">
    <property type="entry name" value="MFS_dom"/>
</dbReference>
<name>A0ABQ0GDC7_9PEZI</name>
<evidence type="ECO:0000256" key="5">
    <source>
        <dbReference type="SAM" id="MobiDB-lite"/>
    </source>
</evidence>
<feature type="transmembrane region" description="Helical" evidence="6">
    <location>
        <begin position="231"/>
        <end position="252"/>
    </location>
</feature>
<feature type="transmembrane region" description="Helical" evidence="6">
    <location>
        <begin position="168"/>
        <end position="190"/>
    </location>
</feature>
<keyword evidence="2 6" id="KW-0812">Transmembrane</keyword>
<feature type="transmembrane region" description="Helical" evidence="6">
    <location>
        <begin position="135"/>
        <end position="156"/>
    </location>
</feature>